<name>A0A6A2ZX25_HIBSY</name>
<evidence type="ECO:0000256" key="1">
    <source>
        <dbReference type="ARBA" id="ARBA00004477"/>
    </source>
</evidence>
<evidence type="ECO:0000313" key="7">
    <source>
        <dbReference type="EMBL" id="KAE8696490.1"/>
    </source>
</evidence>
<dbReference type="PANTHER" id="PTHR21212">
    <property type="entry name" value="BERNARDINELLI-SEIP CONGENITAL LIPODYSTROPHY 2 HOMOLOG BSCL2 PROTEIN"/>
    <property type="match status" value="1"/>
</dbReference>
<dbReference type="Pfam" id="PF06775">
    <property type="entry name" value="Seipin"/>
    <property type="match status" value="1"/>
</dbReference>
<dbReference type="GO" id="GO:0005789">
    <property type="term" value="C:endoplasmic reticulum membrane"/>
    <property type="evidence" value="ECO:0007669"/>
    <property type="project" value="UniProtKB-SubCell"/>
</dbReference>
<evidence type="ECO:0000256" key="4">
    <source>
        <dbReference type="ARBA" id="ARBA00022989"/>
    </source>
</evidence>
<comment type="caution">
    <text evidence="7">The sequence shown here is derived from an EMBL/GenBank/DDBJ whole genome shotgun (WGS) entry which is preliminary data.</text>
</comment>
<proteinExistence type="predicted"/>
<keyword evidence="4" id="KW-1133">Transmembrane helix</keyword>
<dbReference type="AlphaFoldDB" id="A0A6A2ZX25"/>
<keyword evidence="8" id="KW-1185">Reference proteome</keyword>
<reference evidence="7" key="1">
    <citation type="submission" date="2019-09" db="EMBL/GenBank/DDBJ databases">
        <title>Draft genome information of white flower Hibiscus syriacus.</title>
        <authorList>
            <person name="Kim Y.-M."/>
        </authorList>
    </citation>
    <scope>NUCLEOTIDE SEQUENCE [LARGE SCALE GENOMIC DNA]</scope>
    <source>
        <strain evidence="7">YM2019G1</strain>
    </source>
</reference>
<dbReference type="EMBL" id="VEPZ02001066">
    <property type="protein sequence ID" value="KAE8696490.1"/>
    <property type="molecule type" value="Genomic_DNA"/>
</dbReference>
<dbReference type="CDD" id="cd23995">
    <property type="entry name" value="Seipin_BSCL2_like"/>
    <property type="match status" value="1"/>
</dbReference>
<dbReference type="GO" id="GO:0006629">
    <property type="term" value="P:lipid metabolic process"/>
    <property type="evidence" value="ECO:0007669"/>
    <property type="project" value="UniProtKB-KW"/>
</dbReference>
<organism evidence="7 8">
    <name type="scientific">Hibiscus syriacus</name>
    <name type="common">Rose of Sharon</name>
    <dbReference type="NCBI Taxonomy" id="106335"/>
    <lineage>
        <taxon>Eukaryota</taxon>
        <taxon>Viridiplantae</taxon>
        <taxon>Streptophyta</taxon>
        <taxon>Embryophyta</taxon>
        <taxon>Tracheophyta</taxon>
        <taxon>Spermatophyta</taxon>
        <taxon>Magnoliopsida</taxon>
        <taxon>eudicotyledons</taxon>
        <taxon>Gunneridae</taxon>
        <taxon>Pentapetalae</taxon>
        <taxon>rosids</taxon>
        <taxon>malvids</taxon>
        <taxon>Malvales</taxon>
        <taxon>Malvaceae</taxon>
        <taxon>Malvoideae</taxon>
        <taxon>Hibiscus</taxon>
    </lineage>
</organism>
<protein>
    <submittedName>
        <fullName evidence="7">NOD26-like intrinsic protein 1,2 isoform 1</fullName>
    </submittedName>
</protein>
<dbReference type="PANTHER" id="PTHR21212:SF0">
    <property type="entry name" value="SEIPIN"/>
    <property type="match status" value="1"/>
</dbReference>
<dbReference type="InterPro" id="IPR009617">
    <property type="entry name" value="Seipin"/>
</dbReference>
<evidence type="ECO:0000256" key="2">
    <source>
        <dbReference type="ARBA" id="ARBA00022692"/>
    </source>
</evidence>
<keyword evidence="6" id="KW-0472">Membrane</keyword>
<keyword evidence="2" id="KW-0812">Transmembrane</keyword>
<sequence>MFFATYVGCVLFGLMLTSLATSGVLMRYLVEEPLEIEEMLNISYTKSSPVALVPIVSCAAVGCDSNCMEKIVVWKNVGPRVIPMDHKLRVTVSLTLPESEYSKNLGMFQVRVDFHSIKGETLASSSHPCMLKFRSEPICLLPTFFKVAPLITGYTSEADFESED</sequence>
<accession>A0A6A2ZX25</accession>
<keyword evidence="5" id="KW-0443">Lipid metabolism</keyword>
<keyword evidence="3" id="KW-0256">Endoplasmic reticulum</keyword>
<dbReference type="Proteomes" id="UP000436088">
    <property type="component" value="Unassembled WGS sequence"/>
</dbReference>
<comment type="subcellular location">
    <subcellularLocation>
        <location evidence="1">Endoplasmic reticulum membrane</location>
        <topology evidence="1">Multi-pass membrane protein</topology>
    </subcellularLocation>
</comment>
<evidence type="ECO:0000313" key="8">
    <source>
        <dbReference type="Proteomes" id="UP000436088"/>
    </source>
</evidence>
<evidence type="ECO:0000256" key="3">
    <source>
        <dbReference type="ARBA" id="ARBA00022824"/>
    </source>
</evidence>
<gene>
    <name evidence="7" type="ORF">F3Y22_tig00110657pilonHSYRG00029</name>
</gene>
<dbReference type="GO" id="GO:0140042">
    <property type="term" value="P:lipid droplet formation"/>
    <property type="evidence" value="ECO:0007669"/>
    <property type="project" value="UniProtKB-ARBA"/>
</dbReference>
<evidence type="ECO:0000256" key="5">
    <source>
        <dbReference type="ARBA" id="ARBA00023098"/>
    </source>
</evidence>
<evidence type="ECO:0000256" key="6">
    <source>
        <dbReference type="ARBA" id="ARBA00023136"/>
    </source>
</evidence>